<keyword evidence="1" id="KW-0812">Transmembrane</keyword>
<proteinExistence type="predicted"/>
<dbReference type="Proteomes" id="UP000679307">
    <property type="component" value="Chromosome"/>
</dbReference>
<keyword evidence="1" id="KW-1133">Transmembrane helix</keyword>
<gene>
    <name evidence="2" type="ORF">ENKNEFLB_01665</name>
</gene>
<accession>A0ABX8EFI9</accession>
<dbReference type="RefSeq" id="WP_214058759.1">
    <property type="nucleotide sequence ID" value="NZ_BAAAHS010000082.1"/>
</dbReference>
<keyword evidence="3" id="KW-1185">Reference proteome</keyword>
<evidence type="ECO:0000313" key="2">
    <source>
        <dbReference type="EMBL" id="QVT79284.1"/>
    </source>
</evidence>
<organism evidence="2 3">
    <name type="scientific">Nocardioides aquaticus</name>
    <dbReference type="NCBI Taxonomy" id="160826"/>
    <lineage>
        <taxon>Bacteria</taxon>
        <taxon>Bacillati</taxon>
        <taxon>Actinomycetota</taxon>
        <taxon>Actinomycetes</taxon>
        <taxon>Propionibacteriales</taxon>
        <taxon>Nocardioidaceae</taxon>
        <taxon>Nocardioides</taxon>
    </lineage>
</organism>
<evidence type="ECO:0000256" key="1">
    <source>
        <dbReference type="SAM" id="Phobius"/>
    </source>
</evidence>
<sequence>MFKLIRVLNVLILTLMLRIRGSATAFIYQPRKRDERGASAVEWLVILGAGIAIAYFAGDSVMAFAKNLVGQLGQ</sequence>
<name>A0ABX8EFI9_9ACTN</name>
<evidence type="ECO:0000313" key="3">
    <source>
        <dbReference type="Proteomes" id="UP000679307"/>
    </source>
</evidence>
<protein>
    <recommendedName>
        <fullName evidence="4">Flp family type IVb pilin</fullName>
    </recommendedName>
</protein>
<reference evidence="2 3" key="1">
    <citation type="submission" date="2021-05" db="EMBL/GenBank/DDBJ databases">
        <title>Complete genome of Nocardioides aquaticus KCTC 9944T isolated from meromictic and hypersaline Ekho Lake, Antarctica.</title>
        <authorList>
            <person name="Hwang K."/>
            <person name="Kim K.M."/>
            <person name="Choe H."/>
        </authorList>
    </citation>
    <scope>NUCLEOTIDE SEQUENCE [LARGE SCALE GENOMIC DNA]</scope>
    <source>
        <strain evidence="2 3">KCTC 9944</strain>
    </source>
</reference>
<keyword evidence="1" id="KW-0472">Membrane</keyword>
<dbReference type="EMBL" id="CP075371">
    <property type="protein sequence ID" value="QVT79284.1"/>
    <property type="molecule type" value="Genomic_DNA"/>
</dbReference>
<evidence type="ECO:0008006" key="4">
    <source>
        <dbReference type="Google" id="ProtNLM"/>
    </source>
</evidence>
<feature type="transmembrane region" description="Helical" evidence="1">
    <location>
        <begin position="41"/>
        <end position="58"/>
    </location>
</feature>